<dbReference type="Proteomes" id="UP000049077">
    <property type="component" value="Unassembled WGS sequence"/>
</dbReference>
<keyword evidence="3" id="KW-1185">Reference proteome</keyword>
<evidence type="ECO:0000313" key="4">
    <source>
        <dbReference type="Proteomes" id="UP000049495"/>
    </source>
</evidence>
<proteinExistence type="predicted"/>
<comment type="caution">
    <text evidence="1">The sequence shown here is derived from an EMBL/GenBank/DDBJ whole genome shotgun (WGS) entry which is preliminary data.</text>
</comment>
<organism evidence="1 4">
    <name type="scientific">Vibrio crassostreae</name>
    <dbReference type="NCBI Taxonomy" id="246167"/>
    <lineage>
        <taxon>Bacteria</taxon>
        <taxon>Pseudomonadati</taxon>
        <taxon>Pseudomonadota</taxon>
        <taxon>Gammaproteobacteria</taxon>
        <taxon>Vibrionales</taxon>
        <taxon>Vibrionaceae</taxon>
        <taxon>Vibrio</taxon>
    </lineage>
</organism>
<sequence length="42" mass="4979">MFLTDRQVDSSIRAKMSNRFTCGKYNYKKAETKVPTFMFSSY</sequence>
<reference evidence="4" key="2">
    <citation type="submission" date="2014-06" db="EMBL/GenBank/DDBJ databases">
        <authorList>
            <person name="Le Roux Frederique"/>
        </authorList>
    </citation>
    <scope>NUCLEOTIDE SEQUENCE [LARGE SCALE GENOMIC DNA]</scope>
    <source>
        <strain evidence="4">J5-5</strain>
    </source>
</reference>
<dbReference type="EMBL" id="CCJX01000076">
    <property type="protein sequence ID" value="CDT22579.1"/>
    <property type="molecule type" value="Genomic_DNA"/>
</dbReference>
<protein>
    <submittedName>
        <fullName evidence="1">Uncharacterized protein</fullName>
    </submittedName>
</protein>
<evidence type="ECO:0000313" key="3">
    <source>
        <dbReference type="Proteomes" id="UP000049077"/>
    </source>
</evidence>
<dbReference type="AlphaFoldDB" id="A0A822MQW8"/>
<gene>
    <name evidence="2" type="ORF">VCR4J5_1670020</name>
    <name evidence="1" type="ORF">VCR5J5_1530029</name>
</gene>
<evidence type="ECO:0000313" key="2">
    <source>
        <dbReference type="EMBL" id="CDT22579.1"/>
    </source>
</evidence>
<dbReference type="Proteomes" id="UP000049495">
    <property type="component" value="Unassembled WGS sequence"/>
</dbReference>
<reference evidence="1 3" key="1">
    <citation type="submission" date="2014-06" db="EMBL/GenBank/DDBJ databases">
        <authorList>
            <person name="Le Roux F."/>
        </authorList>
    </citation>
    <scope>NUCLEOTIDE SEQUENCE</scope>
    <source>
        <strain evidence="2 3">J5-4</strain>
        <strain evidence="1">J5-5</strain>
    </source>
</reference>
<name>A0A822MQW8_9VIBR</name>
<evidence type="ECO:0000313" key="1">
    <source>
        <dbReference type="EMBL" id="CDT15650.1"/>
    </source>
</evidence>
<dbReference type="EMBL" id="CCJV01000061">
    <property type="protein sequence ID" value="CDT15650.1"/>
    <property type="molecule type" value="Genomic_DNA"/>
</dbReference>
<accession>A0A822MQW8</accession>